<dbReference type="InterPro" id="IPR000445">
    <property type="entry name" value="HhH_motif"/>
</dbReference>
<dbReference type="InterPro" id="IPR038331">
    <property type="entry name" value="DisA_sf"/>
</dbReference>
<dbReference type="GO" id="GO:0140097">
    <property type="term" value="F:catalytic activity, acting on DNA"/>
    <property type="evidence" value="ECO:0007669"/>
    <property type="project" value="UniProtKB-ARBA"/>
</dbReference>
<organism evidence="13 14">
    <name type="scientific">Clostridium luticellarii</name>
    <dbReference type="NCBI Taxonomy" id="1691940"/>
    <lineage>
        <taxon>Bacteria</taxon>
        <taxon>Bacillati</taxon>
        <taxon>Bacillota</taxon>
        <taxon>Clostridia</taxon>
        <taxon>Eubacteriales</taxon>
        <taxon>Clostridiaceae</taxon>
        <taxon>Clostridium</taxon>
    </lineage>
</organism>
<keyword evidence="6 11" id="KW-0227">DNA damage</keyword>
<dbReference type="InterPro" id="IPR050338">
    <property type="entry name" value="DisA"/>
</dbReference>
<evidence type="ECO:0000256" key="4">
    <source>
        <dbReference type="ARBA" id="ARBA00022695"/>
    </source>
</evidence>
<dbReference type="InterPro" id="IPR010994">
    <property type="entry name" value="RuvA_2-like"/>
</dbReference>
<dbReference type="InterPro" id="IPR003390">
    <property type="entry name" value="DNA_integrity_scan_DisA_N"/>
</dbReference>
<evidence type="ECO:0000256" key="11">
    <source>
        <dbReference type="HAMAP-Rule" id="MF_01438"/>
    </source>
</evidence>
<evidence type="ECO:0000256" key="9">
    <source>
        <dbReference type="ARBA" id="ARBA00023125"/>
    </source>
</evidence>
<gene>
    <name evidence="13" type="primary">disA_1</name>
    <name evidence="11" type="synonym">disA</name>
    <name evidence="13" type="ORF">CLLU_01710</name>
</gene>
<dbReference type="GO" id="GO:0004016">
    <property type="term" value="F:adenylate cyclase activity"/>
    <property type="evidence" value="ECO:0007669"/>
    <property type="project" value="TreeGrafter"/>
</dbReference>
<keyword evidence="14" id="KW-1185">Reference proteome</keyword>
<keyword evidence="9 11" id="KW-0238">DNA-binding</keyword>
<dbReference type="EC" id="2.7.7.85" evidence="11"/>
<dbReference type="Pfam" id="PF02457">
    <property type="entry name" value="DAC"/>
    <property type="match status" value="1"/>
</dbReference>
<feature type="binding site" evidence="11">
    <location>
        <begin position="110"/>
        <end position="114"/>
    </location>
    <ligand>
        <name>ATP</name>
        <dbReference type="ChEBI" id="CHEBI:30616"/>
    </ligand>
</feature>
<dbReference type="HAMAP" id="MF_01438">
    <property type="entry name" value="DisA"/>
    <property type="match status" value="1"/>
</dbReference>
<keyword evidence="5 11" id="KW-0547">Nucleotide-binding</keyword>
<dbReference type="GO" id="GO:0005524">
    <property type="term" value="F:ATP binding"/>
    <property type="evidence" value="ECO:0007669"/>
    <property type="project" value="UniProtKB-UniRule"/>
</dbReference>
<dbReference type="GO" id="GO:0016787">
    <property type="term" value="F:hydrolase activity"/>
    <property type="evidence" value="ECO:0007669"/>
    <property type="project" value="UniProtKB-ARBA"/>
</dbReference>
<dbReference type="Gene3D" id="3.40.1700.10">
    <property type="entry name" value="DNA integrity scanning protein, DisA, N-terminal domain"/>
    <property type="match status" value="1"/>
</dbReference>
<dbReference type="EMBL" id="PVXP01000002">
    <property type="protein sequence ID" value="PRR86689.1"/>
    <property type="molecule type" value="Genomic_DNA"/>
</dbReference>
<protein>
    <recommendedName>
        <fullName evidence="11">DNA integrity scanning protein DisA</fullName>
    </recommendedName>
    <alternativeName>
        <fullName evidence="11">Cyclic di-AMP synthase</fullName>
        <shortName evidence="11">c-di-AMP synthase</shortName>
    </alternativeName>
    <alternativeName>
        <fullName evidence="11">Diadenylate cyclase</fullName>
        <ecNumber evidence="11">2.7.7.85</ecNumber>
    </alternativeName>
</protein>
<comment type="caution">
    <text evidence="13">The sequence shown here is derived from an EMBL/GenBank/DDBJ whole genome shotgun (WGS) entry which is preliminary data.</text>
</comment>
<evidence type="ECO:0000256" key="5">
    <source>
        <dbReference type="ARBA" id="ARBA00022741"/>
    </source>
</evidence>
<sequence>MIKVIILRLEKEKELKGILKLLAPGTQLREGLRNILKAKTGGLIVLGDSEQILKIVDGGFTINSDYSPSYIYELAKMDGAIILSSDFKKILYANTQLIPDSSIPTFETGTRHRTADRVAKQTGAIVIAISQRRNVITIYKGYIKYVLRDSSVMLARANQALQTLEKYVSVLDRVVSNLNILEFQDIVTLFDVMTAIQRTEMVMRVVSEIEIYICELGNEGRLISMQLNELIKGVERDGIFMIRDYCQSDMDYDDIYKQIQGISSDELLNLDFISKALGYVGVPLVDTLISPRGYRMLSKIPRIPSNVIDNIVKNFKELKGVMEASYEDLDKVEGIGEARARAIKNGLRRLREQIMVDNKL</sequence>
<evidence type="ECO:0000256" key="1">
    <source>
        <dbReference type="ARBA" id="ARBA00000877"/>
    </source>
</evidence>
<comment type="function">
    <text evidence="11">Has also diadenylate cyclase activity, catalyzing the condensation of 2 ATP molecules into cyclic di-AMP (c-di-AMP). c-di-AMP acts as a signaling molecule that couples DNA integrity with progression of sporulation. The rise in c-di-AMP level generated by DisA while scanning the chromosome, operates as a positive signal that advances sporulation; upon encountering a lesion, the DisA focus arrests at the damaged site and halts c-di-AMP synthesis.</text>
</comment>
<evidence type="ECO:0000256" key="8">
    <source>
        <dbReference type="ARBA" id="ARBA00022842"/>
    </source>
</evidence>
<name>A0A2T0BS56_9CLOT</name>
<dbReference type="GO" id="GO:0106408">
    <property type="term" value="F:diadenylate cyclase activity"/>
    <property type="evidence" value="ECO:0007669"/>
    <property type="project" value="UniProtKB-EC"/>
</dbReference>
<feature type="domain" description="DAC" evidence="12">
    <location>
        <begin position="12"/>
        <end position="150"/>
    </location>
</feature>
<dbReference type="PANTHER" id="PTHR34185">
    <property type="entry name" value="DIADENYLATE CYCLASE"/>
    <property type="match status" value="1"/>
</dbReference>
<comment type="function">
    <text evidence="11">Participates in a DNA-damage check-point that is active prior to asymmetric division when DNA is damaged. DisA forms globular foci that rapidly scan along the chromosomes during sporulation, searching for lesions. When a lesion is present, DisA pauses at the lesion site. This triggers a cellular response that culminates in a temporary block in sporulation initiation.</text>
</comment>
<dbReference type="InterPro" id="IPR018906">
    <property type="entry name" value="DNA_integrity_scan_DisA_link"/>
</dbReference>
<evidence type="ECO:0000313" key="13">
    <source>
        <dbReference type="EMBL" id="PRR86689.1"/>
    </source>
</evidence>
<evidence type="ECO:0000256" key="10">
    <source>
        <dbReference type="ARBA" id="ARBA00023204"/>
    </source>
</evidence>
<feature type="binding site" evidence="11">
    <location>
        <position position="97"/>
    </location>
    <ligand>
        <name>ATP</name>
        <dbReference type="ChEBI" id="CHEBI:30616"/>
    </ligand>
</feature>
<keyword evidence="3 11" id="KW-0808">Transferase</keyword>
<evidence type="ECO:0000256" key="6">
    <source>
        <dbReference type="ARBA" id="ARBA00022763"/>
    </source>
</evidence>
<accession>A0A2T0BS56</accession>
<proteinExistence type="inferred from homology"/>
<evidence type="ECO:0000256" key="3">
    <source>
        <dbReference type="ARBA" id="ARBA00022679"/>
    </source>
</evidence>
<dbReference type="PROSITE" id="PS51794">
    <property type="entry name" value="DAC"/>
    <property type="match status" value="1"/>
</dbReference>
<dbReference type="GO" id="GO:0003677">
    <property type="term" value="F:DNA binding"/>
    <property type="evidence" value="ECO:0007669"/>
    <property type="project" value="UniProtKB-UniRule"/>
</dbReference>
<feature type="binding site" evidence="11">
    <location>
        <position position="79"/>
    </location>
    <ligand>
        <name>ATP</name>
        <dbReference type="ChEBI" id="CHEBI:30616"/>
    </ligand>
</feature>
<dbReference type="FunFam" id="1.10.150.20:FF:000023">
    <property type="entry name" value="DNA integrity scanning protein DisA"/>
    <property type="match status" value="1"/>
</dbReference>
<dbReference type="FunFam" id="3.40.1700.10:FF:000001">
    <property type="entry name" value="DNA integrity scanning protein DisA"/>
    <property type="match status" value="1"/>
</dbReference>
<evidence type="ECO:0000259" key="12">
    <source>
        <dbReference type="PROSITE" id="PS51794"/>
    </source>
</evidence>
<comment type="cofactor">
    <cofactor evidence="2 11">
        <name>Mg(2+)</name>
        <dbReference type="ChEBI" id="CHEBI:18420"/>
    </cofactor>
</comment>
<dbReference type="Proteomes" id="UP000237798">
    <property type="component" value="Unassembled WGS sequence"/>
</dbReference>
<dbReference type="Gene3D" id="1.20.1260.110">
    <property type="entry name" value="DNA integrity scanning linker region"/>
    <property type="match status" value="1"/>
</dbReference>
<dbReference type="PANTHER" id="PTHR34185:SF3">
    <property type="entry name" value="DNA INTEGRITY SCANNING PROTEIN DISA"/>
    <property type="match status" value="1"/>
</dbReference>
<dbReference type="AlphaFoldDB" id="A0A2T0BS56"/>
<dbReference type="NCBIfam" id="NF010009">
    <property type="entry name" value="PRK13482.1"/>
    <property type="match status" value="1"/>
</dbReference>
<keyword evidence="4 11" id="KW-0548">Nucleotidyltransferase</keyword>
<dbReference type="Pfam" id="PF00633">
    <property type="entry name" value="HHH"/>
    <property type="match status" value="1"/>
</dbReference>
<keyword evidence="8 11" id="KW-0460">Magnesium</keyword>
<evidence type="ECO:0000256" key="7">
    <source>
        <dbReference type="ARBA" id="ARBA00022840"/>
    </source>
</evidence>
<evidence type="ECO:0000256" key="2">
    <source>
        <dbReference type="ARBA" id="ARBA00001946"/>
    </source>
</evidence>
<comment type="similarity">
    <text evidence="11">Belongs to the DisA family.</text>
</comment>
<keyword evidence="7 11" id="KW-0067">ATP-binding</keyword>
<comment type="catalytic activity">
    <reaction evidence="1 11">
        <text>2 ATP = 3',3'-c-di-AMP + 2 diphosphate</text>
        <dbReference type="Rhea" id="RHEA:35655"/>
        <dbReference type="ChEBI" id="CHEBI:30616"/>
        <dbReference type="ChEBI" id="CHEBI:33019"/>
        <dbReference type="ChEBI" id="CHEBI:71500"/>
        <dbReference type="EC" id="2.7.7.85"/>
    </reaction>
</comment>
<keyword evidence="10 11" id="KW-0234">DNA repair</keyword>
<evidence type="ECO:0000313" key="14">
    <source>
        <dbReference type="Proteomes" id="UP000237798"/>
    </source>
</evidence>
<dbReference type="InterPro" id="IPR036888">
    <property type="entry name" value="DNA_integrity_DisA_N_sf"/>
</dbReference>
<dbReference type="InterPro" id="IPR023763">
    <property type="entry name" value="DNA_integrity_scanning_protein"/>
</dbReference>
<dbReference type="SUPFAM" id="SSF47781">
    <property type="entry name" value="RuvA domain 2-like"/>
    <property type="match status" value="1"/>
</dbReference>
<comment type="subunit">
    <text evidence="11">Homooctamer.</text>
</comment>
<dbReference type="Pfam" id="PF10635">
    <property type="entry name" value="DisA-linker"/>
    <property type="match status" value="1"/>
</dbReference>
<dbReference type="SUPFAM" id="SSF143597">
    <property type="entry name" value="YojJ-like"/>
    <property type="match status" value="1"/>
</dbReference>
<dbReference type="Gene3D" id="1.10.150.20">
    <property type="entry name" value="5' to 3' exonuclease, C-terminal subdomain"/>
    <property type="match status" value="1"/>
</dbReference>
<dbReference type="GO" id="GO:0006281">
    <property type="term" value="P:DNA repair"/>
    <property type="evidence" value="ECO:0007669"/>
    <property type="project" value="UniProtKB-UniRule"/>
</dbReference>
<reference evidence="13 14" key="1">
    <citation type="submission" date="2018-03" db="EMBL/GenBank/DDBJ databases">
        <title>Genome sequence of Clostridium luticellarii DSM 29923.</title>
        <authorList>
            <person name="Poehlein A."/>
            <person name="Daniel R."/>
        </authorList>
    </citation>
    <scope>NUCLEOTIDE SEQUENCE [LARGE SCALE GENOMIC DNA]</scope>
    <source>
        <strain evidence="13 14">DSM 29923</strain>
    </source>
</reference>